<proteinExistence type="predicted"/>
<feature type="compositionally biased region" description="Gly residues" evidence="1">
    <location>
        <begin position="51"/>
        <end position="75"/>
    </location>
</feature>
<dbReference type="HOGENOM" id="CLU_199964_0_0_1"/>
<dbReference type="InParanoid" id="B4JR90"/>
<sequence length="75" mass="7021">MDQQAAAEAAPAPSGSSSSSTAEQMQSLPRHSAPKRSLTLPRILVPQSVLGAGGAGSSSGGGGGGGGVATGRGGF</sequence>
<dbReference type="Proteomes" id="UP000001070">
    <property type="component" value="Unassembled WGS sequence"/>
</dbReference>
<protein>
    <submittedName>
        <fullName evidence="2">GH13034</fullName>
    </submittedName>
</protein>
<organism evidence="3">
    <name type="scientific">Drosophila grimshawi</name>
    <name type="common">Hawaiian fruit fly</name>
    <name type="synonym">Idiomyia grimshawi</name>
    <dbReference type="NCBI Taxonomy" id="7222"/>
    <lineage>
        <taxon>Eukaryota</taxon>
        <taxon>Metazoa</taxon>
        <taxon>Ecdysozoa</taxon>
        <taxon>Arthropoda</taxon>
        <taxon>Hexapoda</taxon>
        <taxon>Insecta</taxon>
        <taxon>Pterygota</taxon>
        <taxon>Neoptera</taxon>
        <taxon>Endopterygota</taxon>
        <taxon>Diptera</taxon>
        <taxon>Brachycera</taxon>
        <taxon>Muscomorpha</taxon>
        <taxon>Ephydroidea</taxon>
        <taxon>Drosophilidae</taxon>
        <taxon>Drosophila</taxon>
        <taxon>Hawaiian Drosophila</taxon>
    </lineage>
</organism>
<evidence type="ECO:0000256" key="1">
    <source>
        <dbReference type="SAM" id="MobiDB-lite"/>
    </source>
</evidence>
<keyword evidence="3" id="KW-1185">Reference proteome</keyword>
<gene>
    <name evidence="2" type="primary">Dgri\GH13034</name>
    <name evidence="2" type="ORF">Dgri_GH13034</name>
</gene>
<evidence type="ECO:0000313" key="2">
    <source>
        <dbReference type="EMBL" id="EDV99420.1"/>
    </source>
</evidence>
<dbReference type="eggNOG" id="ENOG502T72E">
    <property type="taxonomic scope" value="Eukaryota"/>
</dbReference>
<feature type="region of interest" description="Disordered" evidence="1">
    <location>
        <begin position="1"/>
        <end position="75"/>
    </location>
</feature>
<dbReference type="KEGG" id="dgr:6567150"/>
<dbReference type="AlphaFoldDB" id="B4JR90"/>
<dbReference type="EMBL" id="CH916372">
    <property type="protein sequence ID" value="EDV99420.1"/>
    <property type="molecule type" value="Genomic_DNA"/>
</dbReference>
<name>B4JR90_DROGR</name>
<feature type="compositionally biased region" description="Low complexity" evidence="1">
    <location>
        <begin position="1"/>
        <end position="27"/>
    </location>
</feature>
<reference evidence="2 3" key="1">
    <citation type="journal article" date="2007" name="Nature">
        <title>Evolution of genes and genomes on the Drosophila phylogeny.</title>
        <authorList>
            <consortium name="Drosophila 12 Genomes Consortium"/>
            <person name="Clark A.G."/>
            <person name="Eisen M.B."/>
            <person name="Smith D.R."/>
            <person name="Bergman C.M."/>
            <person name="Oliver B."/>
            <person name="Markow T.A."/>
            <person name="Kaufman T.C."/>
            <person name="Kellis M."/>
            <person name="Gelbart W."/>
            <person name="Iyer V.N."/>
            <person name="Pollard D.A."/>
            <person name="Sackton T.B."/>
            <person name="Larracuente A.M."/>
            <person name="Singh N.D."/>
            <person name="Abad J.P."/>
            <person name="Abt D.N."/>
            <person name="Adryan B."/>
            <person name="Aguade M."/>
            <person name="Akashi H."/>
            <person name="Anderson W.W."/>
            <person name="Aquadro C.F."/>
            <person name="Ardell D.H."/>
            <person name="Arguello R."/>
            <person name="Artieri C.G."/>
            <person name="Barbash D.A."/>
            <person name="Barker D."/>
            <person name="Barsanti P."/>
            <person name="Batterham P."/>
            <person name="Batzoglou S."/>
            <person name="Begun D."/>
            <person name="Bhutkar A."/>
            <person name="Blanco E."/>
            <person name="Bosak S.A."/>
            <person name="Bradley R.K."/>
            <person name="Brand A.D."/>
            <person name="Brent M.R."/>
            <person name="Brooks A.N."/>
            <person name="Brown R.H."/>
            <person name="Butlin R.K."/>
            <person name="Caggese C."/>
            <person name="Calvi B.R."/>
            <person name="Bernardo de Carvalho A."/>
            <person name="Caspi A."/>
            <person name="Castrezana S."/>
            <person name="Celniker S.E."/>
            <person name="Chang J.L."/>
            <person name="Chapple C."/>
            <person name="Chatterji S."/>
            <person name="Chinwalla A."/>
            <person name="Civetta A."/>
            <person name="Clifton S.W."/>
            <person name="Comeron J.M."/>
            <person name="Costello J.C."/>
            <person name="Coyne J.A."/>
            <person name="Daub J."/>
            <person name="David R.G."/>
            <person name="Delcher A.L."/>
            <person name="Delehaunty K."/>
            <person name="Do C.B."/>
            <person name="Ebling H."/>
            <person name="Edwards K."/>
            <person name="Eickbush T."/>
            <person name="Evans J.D."/>
            <person name="Filipski A."/>
            <person name="Findeiss S."/>
            <person name="Freyhult E."/>
            <person name="Fulton L."/>
            <person name="Fulton R."/>
            <person name="Garcia A.C."/>
            <person name="Gardiner A."/>
            <person name="Garfield D.A."/>
            <person name="Garvin B.E."/>
            <person name="Gibson G."/>
            <person name="Gilbert D."/>
            <person name="Gnerre S."/>
            <person name="Godfrey J."/>
            <person name="Good R."/>
            <person name="Gotea V."/>
            <person name="Gravely B."/>
            <person name="Greenberg A.J."/>
            <person name="Griffiths-Jones S."/>
            <person name="Gross S."/>
            <person name="Guigo R."/>
            <person name="Gustafson E.A."/>
            <person name="Haerty W."/>
            <person name="Hahn M.W."/>
            <person name="Halligan D.L."/>
            <person name="Halpern A.L."/>
            <person name="Halter G.M."/>
            <person name="Han M.V."/>
            <person name="Heger A."/>
            <person name="Hillier L."/>
            <person name="Hinrichs A.S."/>
            <person name="Holmes I."/>
            <person name="Hoskins R.A."/>
            <person name="Hubisz M.J."/>
            <person name="Hultmark D."/>
            <person name="Huntley M.A."/>
            <person name="Jaffe D.B."/>
            <person name="Jagadeeshan S."/>
            <person name="Jeck W.R."/>
            <person name="Johnson J."/>
            <person name="Jones C.D."/>
            <person name="Jordan W.C."/>
            <person name="Karpen G.H."/>
            <person name="Kataoka E."/>
            <person name="Keightley P.D."/>
            <person name="Kheradpour P."/>
            <person name="Kirkness E.F."/>
            <person name="Koerich L.B."/>
            <person name="Kristiansen K."/>
            <person name="Kudrna D."/>
            <person name="Kulathinal R.J."/>
            <person name="Kumar S."/>
            <person name="Kwok R."/>
            <person name="Lander E."/>
            <person name="Langley C.H."/>
            <person name="Lapoint R."/>
            <person name="Lazzaro B.P."/>
            <person name="Lee S.J."/>
            <person name="Levesque L."/>
            <person name="Li R."/>
            <person name="Lin C.F."/>
            <person name="Lin M.F."/>
            <person name="Lindblad-Toh K."/>
            <person name="Llopart A."/>
            <person name="Long M."/>
            <person name="Low L."/>
            <person name="Lozovsky E."/>
            <person name="Lu J."/>
            <person name="Luo M."/>
            <person name="Machado C.A."/>
            <person name="Makalowski W."/>
            <person name="Marzo M."/>
            <person name="Matsuda M."/>
            <person name="Matzkin L."/>
            <person name="McAllister B."/>
            <person name="McBride C.S."/>
            <person name="McKernan B."/>
            <person name="McKernan K."/>
            <person name="Mendez-Lago M."/>
            <person name="Minx P."/>
            <person name="Mollenhauer M.U."/>
            <person name="Montooth K."/>
            <person name="Mount S.M."/>
            <person name="Mu X."/>
            <person name="Myers E."/>
            <person name="Negre B."/>
            <person name="Newfeld S."/>
            <person name="Nielsen R."/>
            <person name="Noor M.A."/>
            <person name="O'Grady P."/>
            <person name="Pachter L."/>
            <person name="Papaceit M."/>
            <person name="Parisi M.J."/>
            <person name="Parisi M."/>
            <person name="Parts L."/>
            <person name="Pedersen J.S."/>
            <person name="Pesole G."/>
            <person name="Phillippy A.M."/>
            <person name="Ponting C.P."/>
            <person name="Pop M."/>
            <person name="Porcelli D."/>
            <person name="Powell J.R."/>
            <person name="Prohaska S."/>
            <person name="Pruitt K."/>
            <person name="Puig M."/>
            <person name="Quesneville H."/>
            <person name="Ram K.R."/>
            <person name="Rand D."/>
            <person name="Rasmussen M.D."/>
            <person name="Reed L.K."/>
            <person name="Reenan R."/>
            <person name="Reily A."/>
            <person name="Remington K.A."/>
            <person name="Rieger T.T."/>
            <person name="Ritchie M.G."/>
            <person name="Robin C."/>
            <person name="Rogers Y.H."/>
            <person name="Rohde C."/>
            <person name="Rozas J."/>
            <person name="Rubenfield M.J."/>
            <person name="Ruiz A."/>
            <person name="Russo S."/>
            <person name="Salzberg S.L."/>
            <person name="Sanchez-Gracia A."/>
            <person name="Saranga D.J."/>
            <person name="Sato H."/>
            <person name="Schaeffer S.W."/>
            <person name="Schatz M.C."/>
            <person name="Schlenke T."/>
            <person name="Schwartz R."/>
            <person name="Segarra C."/>
            <person name="Singh R.S."/>
            <person name="Sirot L."/>
            <person name="Sirota M."/>
            <person name="Sisneros N.B."/>
            <person name="Smith C.D."/>
            <person name="Smith T.F."/>
            <person name="Spieth J."/>
            <person name="Stage D.E."/>
            <person name="Stark A."/>
            <person name="Stephan W."/>
            <person name="Strausberg R.L."/>
            <person name="Strempel S."/>
            <person name="Sturgill D."/>
            <person name="Sutton G."/>
            <person name="Sutton G.G."/>
            <person name="Tao W."/>
            <person name="Teichmann S."/>
            <person name="Tobari Y.N."/>
            <person name="Tomimura Y."/>
            <person name="Tsolas J.M."/>
            <person name="Valente V.L."/>
            <person name="Venter E."/>
            <person name="Venter J.C."/>
            <person name="Vicario S."/>
            <person name="Vieira F.G."/>
            <person name="Vilella A.J."/>
            <person name="Villasante A."/>
            <person name="Walenz B."/>
            <person name="Wang J."/>
            <person name="Wasserman M."/>
            <person name="Watts T."/>
            <person name="Wilson D."/>
            <person name="Wilson R.K."/>
            <person name="Wing R.A."/>
            <person name="Wolfner M.F."/>
            <person name="Wong A."/>
            <person name="Wong G.K."/>
            <person name="Wu C.I."/>
            <person name="Wu G."/>
            <person name="Yamamoto D."/>
            <person name="Yang H.P."/>
            <person name="Yang S.P."/>
            <person name="Yorke J.A."/>
            <person name="Yoshida K."/>
            <person name="Zdobnov E."/>
            <person name="Zhang P."/>
            <person name="Zhang Y."/>
            <person name="Zimin A.V."/>
            <person name="Baldwin J."/>
            <person name="Abdouelleil A."/>
            <person name="Abdulkadir J."/>
            <person name="Abebe A."/>
            <person name="Abera B."/>
            <person name="Abreu J."/>
            <person name="Acer S.C."/>
            <person name="Aftuck L."/>
            <person name="Alexander A."/>
            <person name="An P."/>
            <person name="Anderson E."/>
            <person name="Anderson S."/>
            <person name="Arachi H."/>
            <person name="Azer M."/>
            <person name="Bachantsang P."/>
            <person name="Barry A."/>
            <person name="Bayul T."/>
            <person name="Berlin A."/>
            <person name="Bessette D."/>
            <person name="Bloom T."/>
            <person name="Blye J."/>
            <person name="Boguslavskiy L."/>
            <person name="Bonnet C."/>
            <person name="Boukhgalter B."/>
            <person name="Bourzgui I."/>
            <person name="Brown A."/>
            <person name="Cahill P."/>
            <person name="Channer S."/>
            <person name="Cheshatsang Y."/>
            <person name="Chuda L."/>
            <person name="Citroen M."/>
            <person name="Collymore A."/>
            <person name="Cooke P."/>
            <person name="Costello M."/>
            <person name="D'Aco K."/>
            <person name="Daza R."/>
            <person name="De Haan G."/>
            <person name="DeGray S."/>
            <person name="DeMaso C."/>
            <person name="Dhargay N."/>
            <person name="Dooley K."/>
            <person name="Dooley E."/>
            <person name="Doricent M."/>
            <person name="Dorje P."/>
            <person name="Dorjee K."/>
            <person name="Dupes A."/>
            <person name="Elong R."/>
            <person name="Falk J."/>
            <person name="Farina A."/>
            <person name="Faro S."/>
            <person name="Ferguson D."/>
            <person name="Fisher S."/>
            <person name="Foley C.D."/>
            <person name="Franke A."/>
            <person name="Friedrich D."/>
            <person name="Gadbois L."/>
            <person name="Gearin G."/>
            <person name="Gearin C.R."/>
            <person name="Giannoukos G."/>
            <person name="Goode T."/>
            <person name="Graham J."/>
            <person name="Grandbois E."/>
            <person name="Grewal S."/>
            <person name="Gyaltsen K."/>
            <person name="Hafez N."/>
            <person name="Hagos B."/>
            <person name="Hall J."/>
            <person name="Henson C."/>
            <person name="Hollinger A."/>
            <person name="Honan T."/>
            <person name="Huard M.D."/>
            <person name="Hughes L."/>
            <person name="Hurhula B."/>
            <person name="Husby M.E."/>
            <person name="Kamat A."/>
            <person name="Kanga B."/>
            <person name="Kashin S."/>
            <person name="Khazanovich D."/>
            <person name="Kisner P."/>
            <person name="Lance K."/>
            <person name="Lara M."/>
            <person name="Lee W."/>
            <person name="Lennon N."/>
            <person name="Letendre F."/>
            <person name="LeVine R."/>
            <person name="Lipovsky A."/>
            <person name="Liu X."/>
            <person name="Liu J."/>
            <person name="Liu S."/>
            <person name="Lokyitsang T."/>
            <person name="Lokyitsang Y."/>
            <person name="Lubonja R."/>
            <person name="Lui A."/>
            <person name="MacDonald P."/>
            <person name="Magnisalis V."/>
            <person name="Maru K."/>
            <person name="Matthews C."/>
            <person name="McCusker W."/>
            <person name="McDonough S."/>
            <person name="Mehta T."/>
            <person name="Meldrim J."/>
            <person name="Meneus L."/>
            <person name="Mihai O."/>
            <person name="Mihalev A."/>
            <person name="Mihova T."/>
            <person name="Mittelman R."/>
            <person name="Mlenga V."/>
            <person name="Montmayeur A."/>
            <person name="Mulrain L."/>
            <person name="Navidi A."/>
            <person name="Naylor J."/>
            <person name="Negash T."/>
            <person name="Nguyen T."/>
            <person name="Nguyen N."/>
            <person name="Nicol R."/>
            <person name="Norbu C."/>
            <person name="Norbu N."/>
            <person name="Novod N."/>
            <person name="O'Neill B."/>
            <person name="Osman S."/>
            <person name="Markiewicz E."/>
            <person name="Oyono O.L."/>
            <person name="Patti C."/>
            <person name="Phunkhang P."/>
            <person name="Pierre F."/>
            <person name="Priest M."/>
            <person name="Raghuraman S."/>
            <person name="Rege F."/>
            <person name="Reyes R."/>
            <person name="Rise C."/>
            <person name="Rogov P."/>
            <person name="Ross K."/>
            <person name="Ryan E."/>
            <person name="Settipalli S."/>
            <person name="Shea T."/>
            <person name="Sherpa N."/>
            <person name="Shi L."/>
            <person name="Shih D."/>
            <person name="Sparrow T."/>
            <person name="Spaulding J."/>
            <person name="Stalker J."/>
            <person name="Stange-Thomann N."/>
            <person name="Stavropoulos S."/>
            <person name="Stone C."/>
            <person name="Strader C."/>
            <person name="Tesfaye S."/>
            <person name="Thomson T."/>
            <person name="Thoulutsang Y."/>
            <person name="Thoulutsang D."/>
            <person name="Topham K."/>
            <person name="Topping I."/>
            <person name="Tsamla T."/>
            <person name="Vassiliev H."/>
            <person name="Vo A."/>
            <person name="Wangchuk T."/>
            <person name="Wangdi T."/>
            <person name="Weiand M."/>
            <person name="Wilkinson J."/>
            <person name="Wilson A."/>
            <person name="Yadav S."/>
            <person name="Young G."/>
            <person name="Yu Q."/>
            <person name="Zembek L."/>
            <person name="Zhong D."/>
            <person name="Zimmer A."/>
            <person name="Zwirko Z."/>
            <person name="Jaffe D.B."/>
            <person name="Alvarez P."/>
            <person name="Brockman W."/>
            <person name="Butler J."/>
            <person name="Chin C."/>
            <person name="Gnerre S."/>
            <person name="Grabherr M."/>
            <person name="Kleber M."/>
            <person name="Mauceli E."/>
            <person name="MacCallum I."/>
        </authorList>
    </citation>
    <scope>NUCLEOTIDE SEQUENCE [LARGE SCALE GENOMIC DNA]</scope>
    <source>
        <strain evidence="3">Tucson 15287-2541.00</strain>
    </source>
</reference>
<evidence type="ECO:0000313" key="3">
    <source>
        <dbReference type="Proteomes" id="UP000001070"/>
    </source>
</evidence>
<accession>B4JR90</accession>